<gene>
    <name evidence="3" type="ORF">CCUS01_17281</name>
</gene>
<dbReference type="InterPro" id="IPR010730">
    <property type="entry name" value="HET"/>
</dbReference>
<evidence type="ECO:0000259" key="2">
    <source>
        <dbReference type="Pfam" id="PF06985"/>
    </source>
</evidence>
<dbReference type="Proteomes" id="UP001239213">
    <property type="component" value="Unassembled WGS sequence"/>
</dbReference>
<sequence length="641" mass="73889">MRLRNVETRRLQEFFGETSPDHTKKRGYTKIDGICCLAARNGFKWVWVDTCCIDNTSSAELSEAINSMYKWYKDSSTCYAYLEDVQQGDDPSSFDRQLCNSRWFTRGWTLQELLAPETVEFFDAAWENLGTRSSLAPKIESITKIPTDFLERNEESPAIRSAKIAMRMSWAARRQTTRVEDRAYSLLGIFDVNMPLLYGEGEGAFERLQIEIMKKPSDDSILAWARKGETGIILERERIELMERNDMKQSTDNSTLVLTSEGKGKGALESPQTEMMGQPSDDSIPSWTWKYEGKPEPVKNLDSIFGILWDKGLLAQCPDDFAWWTSTQPMDFYEKSNFGTDMTTRGLHVTLPVLKGRGECSYVVLNCMLDNSLDQILAVRLYHTDVADEYEREADGLVTLSWQVAKKCQQMTFYLLNSDQQRLPDVPSLWNDWRSTVIRIQGPDDWATRLVRVRPKNSYQRERSLVVVKDIHNEHWPQILLHYKKIPMDDEQDDSSNGDGFVVVLEKRTPLRAIFSLELEPPPFVCYTIPMRKKEELEHLVPENLDERTVWNLLHNESRNLSEPRNGFSLKAGAPQAKIEREKFLDRERFLVKISYTQSLAQYARSVAVSITHLYLGIASPVVHALRFYGLLLITNDVFLI</sequence>
<dbReference type="AlphaFoldDB" id="A0AAI9Y0Y1"/>
<dbReference type="PANTHER" id="PTHR10622">
    <property type="entry name" value="HET DOMAIN-CONTAINING PROTEIN"/>
    <property type="match status" value="1"/>
</dbReference>
<comment type="caution">
    <text evidence="3">The sequence shown here is derived from an EMBL/GenBank/DDBJ whole genome shotgun (WGS) entry which is preliminary data.</text>
</comment>
<evidence type="ECO:0000256" key="1">
    <source>
        <dbReference type="SAM" id="MobiDB-lite"/>
    </source>
</evidence>
<feature type="domain" description="Heterokaryon incompatibility" evidence="2">
    <location>
        <begin position="38"/>
        <end position="86"/>
    </location>
</feature>
<feature type="region of interest" description="Disordered" evidence="1">
    <location>
        <begin position="260"/>
        <end position="281"/>
    </location>
</feature>
<evidence type="ECO:0000313" key="4">
    <source>
        <dbReference type="Proteomes" id="UP001239213"/>
    </source>
</evidence>
<accession>A0AAI9Y0Y1</accession>
<reference evidence="3" key="1">
    <citation type="submission" date="2016-11" db="EMBL/GenBank/DDBJ databases">
        <title>The genome sequence of Colletotrichum cuscutae.</title>
        <authorList>
            <person name="Baroncelli R."/>
        </authorList>
    </citation>
    <scope>NUCLEOTIDE SEQUENCE</scope>
    <source>
        <strain evidence="3">IMI 304802</strain>
    </source>
</reference>
<feature type="compositionally biased region" description="Polar residues" evidence="1">
    <location>
        <begin position="270"/>
        <end position="281"/>
    </location>
</feature>
<dbReference type="EMBL" id="MPDP01000183">
    <property type="protein sequence ID" value="KAK1472756.1"/>
    <property type="molecule type" value="Genomic_DNA"/>
</dbReference>
<keyword evidence="4" id="KW-1185">Reference proteome</keyword>
<organism evidence="3 4">
    <name type="scientific">Colletotrichum cuscutae</name>
    <dbReference type="NCBI Taxonomy" id="1209917"/>
    <lineage>
        <taxon>Eukaryota</taxon>
        <taxon>Fungi</taxon>
        <taxon>Dikarya</taxon>
        <taxon>Ascomycota</taxon>
        <taxon>Pezizomycotina</taxon>
        <taxon>Sordariomycetes</taxon>
        <taxon>Hypocreomycetidae</taxon>
        <taxon>Glomerellales</taxon>
        <taxon>Glomerellaceae</taxon>
        <taxon>Colletotrichum</taxon>
        <taxon>Colletotrichum acutatum species complex</taxon>
    </lineage>
</organism>
<dbReference type="Pfam" id="PF06985">
    <property type="entry name" value="HET"/>
    <property type="match status" value="1"/>
</dbReference>
<protein>
    <submittedName>
        <fullName evidence="3">HET domain-containing protein</fullName>
    </submittedName>
</protein>
<dbReference type="PANTHER" id="PTHR10622:SF10">
    <property type="entry name" value="HET DOMAIN-CONTAINING PROTEIN"/>
    <property type="match status" value="1"/>
</dbReference>
<name>A0AAI9Y0Y1_9PEZI</name>
<evidence type="ECO:0000313" key="3">
    <source>
        <dbReference type="EMBL" id="KAK1472756.1"/>
    </source>
</evidence>
<proteinExistence type="predicted"/>